<evidence type="ECO:0000313" key="8">
    <source>
        <dbReference type="EMBL" id="CAG7830779.1"/>
    </source>
</evidence>
<evidence type="ECO:0000313" key="9">
    <source>
        <dbReference type="Proteomes" id="UP000708208"/>
    </source>
</evidence>
<dbReference type="InterPro" id="IPR002159">
    <property type="entry name" value="CD36_fam"/>
</dbReference>
<dbReference type="GO" id="GO:0005737">
    <property type="term" value="C:cytoplasm"/>
    <property type="evidence" value="ECO:0007669"/>
    <property type="project" value="TreeGrafter"/>
</dbReference>
<dbReference type="PANTHER" id="PTHR11923:SF51">
    <property type="entry name" value="LYSOSOME MEMBRANE PROTEIN 2"/>
    <property type="match status" value="1"/>
</dbReference>
<evidence type="ECO:0000256" key="7">
    <source>
        <dbReference type="ARBA" id="ARBA00023180"/>
    </source>
</evidence>
<dbReference type="Proteomes" id="UP000708208">
    <property type="component" value="Unassembled WGS sequence"/>
</dbReference>
<protein>
    <submittedName>
        <fullName evidence="8">Uncharacterized protein</fullName>
    </submittedName>
</protein>
<gene>
    <name evidence="8" type="ORF">AFUS01_LOCUS40561</name>
</gene>
<reference evidence="8" key="1">
    <citation type="submission" date="2021-06" db="EMBL/GenBank/DDBJ databases">
        <authorList>
            <person name="Hodson N. C."/>
            <person name="Mongue J. A."/>
            <person name="Jaron S. K."/>
        </authorList>
    </citation>
    <scope>NUCLEOTIDE SEQUENCE</scope>
</reference>
<keyword evidence="3" id="KW-1003">Cell membrane</keyword>
<dbReference type="OrthoDB" id="195015at2759"/>
<name>A0A8J2LEG3_9HEXA</name>
<keyword evidence="9" id="KW-1185">Reference proteome</keyword>
<keyword evidence="7" id="KW-0325">Glycoprotein</keyword>
<dbReference type="EMBL" id="CAJVCH010557537">
    <property type="protein sequence ID" value="CAG7830779.1"/>
    <property type="molecule type" value="Genomic_DNA"/>
</dbReference>
<keyword evidence="6" id="KW-0472">Membrane</keyword>
<keyword evidence="4" id="KW-0812">Transmembrane</keyword>
<feature type="non-terminal residue" evidence="8">
    <location>
        <position position="1"/>
    </location>
</feature>
<evidence type="ECO:0000256" key="1">
    <source>
        <dbReference type="ARBA" id="ARBA00004236"/>
    </source>
</evidence>
<proteinExistence type="inferred from homology"/>
<dbReference type="Pfam" id="PF01130">
    <property type="entry name" value="CD36"/>
    <property type="match status" value="1"/>
</dbReference>
<comment type="subcellular location">
    <subcellularLocation>
        <location evidence="1">Cell membrane</location>
    </subcellularLocation>
</comment>
<dbReference type="PANTHER" id="PTHR11923">
    <property type="entry name" value="SCAVENGER RECEPTOR CLASS B TYPE-1 SR-B1"/>
    <property type="match status" value="1"/>
</dbReference>
<evidence type="ECO:0000256" key="3">
    <source>
        <dbReference type="ARBA" id="ARBA00022475"/>
    </source>
</evidence>
<evidence type="ECO:0000256" key="5">
    <source>
        <dbReference type="ARBA" id="ARBA00022989"/>
    </source>
</evidence>
<dbReference type="GO" id="GO:0005044">
    <property type="term" value="F:scavenger receptor activity"/>
    <property type="evidence" value="ECO:0007669"/>
    <property type="project" value="TreeGrafter"/>
</dbReference>
<dbReference type="GO" id="GO:0005886">
    <property type="term" value="C:plasma membrane"/>
    <property type="evidence" value="ECO:0007669"/>
    <property type="project" value="UniProtKB-SubCell"/>
</dbReference>
<evidence type="ECO:0000256" key="2">
    <source>
        <dbReference type="ARBA" id="ARBA00010532"/>
    </source>
</evidence>
<keyword evidence="5" id="KW-1133">Transmembrane helix</keyword>
<organism evidence="8 9">
    <name type="scientific">Allacma fusca</name>
    <dbReference type="NCBI Taxonomy" id="39272"/>
    <lineage>
        <taxon>Eukaryota</taxon>
        <taxon>Metazoa</taxon>
        <taxon>Ecdysozoa</taxon>
        <taxon>Arthropoda</taxon>
        <taxon>Hexapoda</taxon>
        <taxon>Collembola</taxon>
        <taxon>Symphypleona</taxon>
        <taxon>Sminthuridae</taxon>
        <taxon>Allacma</taxon>
    </lineage>
</organism>
<feature type="non-terminal residue" evidence="8">
    <location>
        <position position="138"/>
    </location>
</feature>
<sequence>PFQTKDKVLKLFVYEICRSLYLRFSRELNFKGIPAYEYRAASELLQSIEQNPNNQCFCADPGQGLKNFCDVRGALRIFPCKSGMPIVLALPHYFQASQRYHDEVDGMEPDAEKHEISLVLEPVETSVLNSVYNTKIFP</sequence>
<evidence type="ECO:0000256" key="6">
    <source>
        <dbReference type="ARBA" id="ARBA00023136"/>
    </source>
</evidence>
<comment type="caution">
    <text evidence="8">The sequence shown here is derived from an EMBL/GenBank/DDBJ whole genome shotgun (WGS) entry which is preliminary data.</text>
</comment>
<evidence type="ECO:0000256" key="4">
    <source>
        <dbReference type="ARBA" id="ARBA00022692"/>
    </source>
</evidence>
<accession>A0A8J2LEG3</accession>
<comment type="similarity">
    <text evidence="2">Belongs to the CD36 family.</text>
</comment>
<dbReference type="AlphaFoldDB" id="A0A8J2LEG3"/>